<proteinExistence type="predicted"/>
<name>A0A1M7RLH6_9ACTN</name>
<reference evidence="1 2" key="1">
    <citation type="submission" date="2016-11" db="EMBL/GenBank/DDBJ databases">
        <authorList>
            <person name="Jaros S."/>
            <person name="Januszkiewicz K."/>
            <person name="Wedrychowicz H."/>
        </authorList>
    </citation>
    <scope>NUCLEOTIDE SEQUENCE [LARGE SCALE GENOMIC DNA]</scope>
    <source>
        <strain evidence="1 2">DSM 46144</strain>
    </source>
</reference>
<evidence type="ECO:0000313" key="2">
    <source>
        <dbReference type="Proteomes" id="UP000184440"/>
    </source>
</evidence>
<protein>
    <submittedName>
        <fullName evidence="1">Uncharacterized protein</fullName>
    </submittedName>
</protein>
<dbReference type="Proteomes" id="UP000184440">
    <property type="component" value="Unassembled WGS sequence"/>
</dbReference>
<dbReference type="EMBL" id="FRCS01000019">
    <property type="protein sequence ID" value="SHN46938.1"/>
    <property type="molecule type" value="Genomic_DNA"/>
</dbReference>
<organism evidence="1 2">
    <name type="scientific">Cryptosporangium aurantiacum</name>
    <dbReference type="NCBI Taxonomy" id="134849"/>
    <lineage>
        <taxon>Bacteria</taxon>
        <taxon>Bacillati</taxon>
        <taxon>Actinomycetota</taxon>
        <taxon>Actinomycetes</taxon>
        <taxon>Cryptosporangiales</taxon>
        <taxon>Cryptosporangiaceae</taxon>
        <taxon>Cryptosporangium</taxon>
    </lineage>
</organism>
<gene>
    <name evidence="1" type="ORF">SAMN05443668_11934</name>
</gene>
<keyword evidence="2" id="KW-1185">Reference proteome</keyword>
<evidence type="ECO:0000313" key="1">
    <source>
        <dbReference type="EMBL" id="SHN46938.1"/>
    </source>
</evidence>
<accession>A0A1M7RLH6</accession>
<dbReference type="AlphaFoldDB" id="A0A1M7RLH6"/>
<sequence length="77" mass="8784">MDYAMTLEVVRRAEQFHEVFDEARRIGRFDGVADARRKAAEALPFGAEALFRRLTTLPCLMSRPDLAEHFLDGNLSD</sequence>